<organism evidence="2 3">
    <name type="scientific">Oryza meyeriana var. granulata</name>
    <dbReference type="NCBI Taxonomy" id="110450"/>
    <lineage>
        <taxon>Eukaryota</taxon>
        <taxon>Viridiplantae</taxon>
        <taxon>Streptophyta</taxon>
        <taxon>Embryophyta</taxon>
        <taxon>Tracheophyta</taxon>
        <taxon>Spermatophyta</taxon>
        <taxon>Magnoliopsida</taxon>
        <taxon>Liliopsida</taxon>
        <taxon>Poales</taxon>
        <taxon>Poaceae</taxon>
        <taxon>BOP clade</taxon>
        <taxon>Oryzoideae</taxon>
        <taxon>Oryzeae</taxon>
        <taxon>Oryzinae</taxon>
        <taxon>Oryza</taxon>
        <taxon>Oryza meyeriana</taxon>
    </lineage>
</organism>
<name>A0A6G1C7I1_9ORYZ</name>
<dbReference type="EMBL" id="SPHZ02000010">
    <property type="protein sequence ID" value="KAF0895543.1"/>
    <property type="molecule type" value="Genomic_DNA"/>
</dbReference>
<dbReference type="AlphaFoldDB" id="A0A6G1C7I1"/>
<protein>
    <submittedName>
        <fullName evidence="2">Uncharacterized protein</fullName>
    </submittedName>
</protein>
<evidence type="ECO:0000313" key="2">
    <source>
        <dbReference type="EMBL" id="KAF0895543.1"/>
    </source>
</evidence>
<feature type="compositionally biased region" description="Basic residues" evidence="1">
    <location>
        <begin position="1"/>
        <end position="11"/>
    </location>
</feature>
<gene>
    <name evidence="2" type="ORF">E2562_013859</name>
</gene>
<evidence type="ECO:0000256" key="1">
    <source>
        <dbReference type="SAM" id="MobiDB-lite"/>
    </source>
</evidence>
<keyword evidence="3" id="KW-1185">Reference proteome</keyword>
<accession>A0A6G1C7I1</accession>
<comment type="caution">
    <text evidence="2">The sequence shown here is derived from an EMBL/GenBank/DDBJ whole genome shotgun (WGS) entry which is preliminary data.</text>
</comment>
<evidence type="ECO:0000313" key="3">
    <source>
        <dbReference type="Proteomes" id="UP000479710"/>
    </source>
</evidence>
<sequence length="107" mass="11861">MGTVSHVRRRHPDLQHRATEAGDDRDMEVERAMTAAWILPRSPFALPKDGSSPWLHIHRYGSSCSAARPCRIGPIIKGEDGDNSEEVDMEDQVEIGLSQLNDAPVES</sequence>
<dbReference type="Proteomes" id="UP000479710">
    <property type="component" value="Unassembled WGS sequence"/>
</dbReference>
<feature type="region of interest" description="Disordered" evidence="1">
    <location>
        <begin position="1"/>
        <end position="23"/>
    </location>
</feature>
<feature type="compositionally biased region" description="Basic and acidic residues" evidence="1">
    <location>
        <begin position="12"/>
        <end position="23"/>
    </location>
</feature>
<reference evidence="2 3" key="1">
    <citation type="submission" date="2019-11" db="EMBL/GenBank/DDBJ databases">
        <title>Whole genome sequence of Oryza granulata.</title>
        <authorList>
            <person name="Li W."/>
        </authorList>
    </citation>
    <scope>NUCLEOTIDE SEQUENCE [LARGE SCALE GENOMIC DNA]</scope>
    <source>
        <strain evidence="3">cv. Menghai</strain>
        <tissue evidence="2">Leaf</tissue>
    </source>
</reference>
<proteinExistence type="predicted"/>